<dbReference type="CDD" id="cd05403">
    <property type="entry name" value="NT_KNTase_like"/>
    <property type="match status" value="1"/>
</dbReference>
<proteinExistence type="predicted"/>
<dbReference type="OrthoDB" id="43980at2"/>
<feature type="domain" description="Polymerase nucleotidyl transferase" evidence="1">
    <location>
        <begin position="15"/>
        <end position="49"/>
    </location>
</feature>
<protein>
    <recommendedName>
        <fullName evidence="1">Polymerase nucleotidyl transferase domain-containing protein</fullName>
    </recommendedName>
</protein>
<name>A0A0F0L4Y2_9MICO</name>
<gene>
    <name evidence="2" type="ORF">RS83_03267</name>
</gene>
<dbReference type="Gene3D" id="3.30.460.10">
    <property type="entry name" value="Beta Polymerase, domain 2"/>
    <property type="match status" value="1"/>
</dbReference>
<reference evidence="2 3" key="1">
    <citation type="submission" date="2015-02" db="EMBL/GenBank/DDBJ databases">
        <title>Draft genome sequences of ten Microbacterium spp. with emphasis on heavy metal contaminated environments.</title>
        <authorList>
            <person name="Corretto E."/>
        </authorList>
    </citation>
    <scope>NUCLEOTIDE SEQUENCE [LARGE SCALE GENOMIC DNA]</scope>
    <source>
        <strain evidence="2 3">BEL4b</strain>
    </source>
</reference>
<dbReference type="PATRIC" id="fig|82380.11.peg.3298"/>
<dbReference type="EMBL" id="JYIW01000026">
    <property type="protein sequence ID" value="KJL28198.1"/>
    <property type="molecule type" value="Genomic_DNA"/>
</dbReference>
<dbReference type="Pfam" id="PF01909">
    <property type="entry name" value="NTP_transf_2"/>
    <property type="match status" value="1"/>
</dbReference>
<sequence length="239" mass="26820">MQYRQVVERFIEAHFPAAAIAVVAGSTARGNRTRTSDIDLLLIGADVFTGSRFGEGPLGEDRQALAGGFEFEDEFFEVFAYTPQGYEEWAGRGLAQFRPVIVHMLVEGVEVRGGDALAALRMQWARALSAGPAVDPHELDLRRYVITDQLDDLRDSRDPLERQVVAGLLFERIAELMLLTERRWIGAGKYLPRRLRELSVDRAEALAQPLLDRDFEAFATRVEQELDRAGGRVQSGFVR</sequence>
<dbReference type="SUPFAM" id="SSF81301">
    <property type="entry name" value="Nucleotidyltransferase"/>
    <property type="match status" value="1"/>
</dbReference>
<evidence type="ECO:0000313" key="2">
    <source>
        <dbReference type="EMBL" id="KJL28198.1"/>
    </source>
</evidence>
<evidence type="ECO:0000313" key="3">
    <source>
        <dbReference type="Proteomes" id="UP000033640"/>
    </source>
</evidence>
<dbReference type="InterPro" id="IPR043519">
    <property type="entry name" value="NT_sf"/>
</dbReference>
<accession>A0A0F0L4Y2</accession>
<dbReference type="RefSeq" id="WP_045280497.1">
    <property type="nucleotide sequence ID" value="NZ_JYIW01000026.1"/>
</dbReference>
<dbReference type="InterPro" id="IPR002934">
    <property type="entry name" value="Polymerase_NTP_transf_dom"/>
</dbReference>
<dbReference type="Proteomes" id="UP000033640">
    <property type="component" value="Unassembled WGS sequence"/>
</dbReference>
<dbReference type="GO" id="GO:0016779">
    <property type="term" value="F:nucleotidyltransferase activity"/>
    <property type="evidence" value="ECO:0007669"/>
    <property type="project" value="InterPro"/>
</dbReference>
<dbReference type="AlphaFoldDB" id="A0A0F0L4Y2"/>
<organism evidence="2 3">
    <name type="scientific">Microbacterium oxydans</name>
    <dbReference type="NCBI Taxonomy" id="82380"/>
    <lineage>
        <taxon>Bacteria</taxon>
        <taxon>Bacillati</taxon>
        <taxon>Actinomycetota</taxon>
        <taxon>Actinomycetes</taxon>
        <taxon>Micrococcales</taxon>
        <taxon>Microbacteriaceae</taxon>
        <taxon>Microbacterium</taxon>
    </lineage>
</organism>
<evidence type="ECO:0000259" key="1">
    <source>
        <dbReference type="Pfam" id="PF01909"/>
    </source>
</evidence>
<comment type="caution">
    <text evidence="2">The sequence shown here is derived from an EMBL/GenBank/DDBJ whole genome shotgun (WGS) entry which is preliminary data.</text>
</comment>